<proteinExistence type="inferred from homology"/>
<keyword evidence="3 7" id="KW-0210">Decarboxylase</keyword>
<dbReference type="NCBIfam" id="TIGR02127">
    <property type="entry name" value="pyrF_sub2"/>
    <property type="match status" value="1"/>
</dbReference>
<dbReference type="EC" id="4.1.1.23" evidence="7"/>
<evidence type="ECO:0000313" key="9">
    <source>
        <dbReference type="EMBL" id="NNJ25569.1"/>
    </source>
</evidence>
<evidence type="ECO:0000256" key="7">
    <source>
        <dbReference type="HAMAP-Rule" id="MF_01215"/>
    </source>
</evidence>
<reference evidence="9 10" key="1">
    <citation type="journal article" date="2020" name="Syst. Appl. Microbiol.">
        <title>Alienimonas chondri sp. nov., a novel planctomycete isolated from the biofilm of the red alga Chondrus crispus.</title>
        <authorList>
            <person name="Vitorino I."/>
            <person name="Albuquerque L."/>
            <person name="Wiegand S."/>
            <person name="Kallscheuer N."/>
            <person name="da Costa M.S."/>
            <person name="Lobo-da-Cunha A."/>
            <person name="Jogler C."/>
            <person name="Lage O.M."/>
        </authorList>
    </citation>
    <scope>NUCLEOTIDE SEQUENCE [LARGE SCALE GENOMIC DNA]</scope>
    <source>
        <strain evidence="9 10">LzC2</strain>
    </source>
</reference>
<dbReference type="InterPro" id="IPR018089">
    <property type="entry name" value="OMPdecase_AS"/>
</dbReference>
<sequence length="313" mass="32419">MSAPHHYADRLHAAVRSKGTPALVGIDPRLKSLPAPVLDAATGPTELERFADAFERFGKGLIDAVADLVPAVKPQSAFFEELGPPGVAALSRVIAHARAAGLIVILDAKRGDIGSTAEAYARGLLGGVDPPRPDMADALTVNPFLGPDTLEPFVNVARERGAGLYVLCKTSNPLSGKYQDAELDGVSTTNRIAAHLDLICANSIGETGYGFVGAVVGATYPAELTDLRNAMPCVPLLVPGYGSQGGSAADVAGAFDEKCGERGGLGALINSSRAVNFAFSAEPFAAEFGPARWQEASAAAARAMVEDLRAIVR</sequence>
<dbReference type="HAMAP" id="MF_01215">
    <property type="entry name" value="OMPdecase_type2"/>
    <property type="match status" value="1"/>
</dbReference>
<evidence type="ECO:0000256" key="6">
    <source>
        <dbReference type="ARBA" id="ARBA00049157"/>
    </source>
</evidence>
<evidence type="ECO:0000256" key="5">
    <source>
        <dbReference type="ARBA" id="ARBA00023239"/>
    </source>
</evidence>
<evidence type="ECO:0000313" key="10">
    <source>
        <dbReference type="Proteomes" id="UP000609651"/>
    </source>
</evidence>
<dbReference type="InterPro" id="IPR011995">
    <property type="entry name" value="OMPdecase_type-2"/>
</dbReference>
<protein>
    <recommendedName>
        <fullName evidence="7">Orotidine 5'-phosphate decarboxylase</fullName>
        <ecNumber evidence="7">4.1.1.23</ecNumber>
    </recommendedName>
    <alternativeName>
        <fullName evidence="7">OMP decarboxylase</fullName>
        <shortName evidence="7">OMPDCase</shortName>
        <shortName evidence="7">OMPdecase</shortName>
    </alternativeName>
</protein>
<accession>A0ABX1VBT6</accession>
<dbReference type="Proteomes" id="UP000609651">
    <property type="component" value="Unassembled WGS sequence"/>
</dbReference>
<feature type="active site" description="Proton donor" evidence="7">
    <location>
        <position position="109"/>
    </location>
</feature>
<name>A0ABX1VBT6_9PLAN</name>
<dbReference type="RefSeq" id="WP_171185728.1">
    <property type="nucleotide sequence ID" value="NZ_WTPX01000041.1"/>
</dbReference>
<evidence type="ECO:0000256" key="2">
    <source>
        <dbReference type="ARBA" id="ARBA00008847"/>
    </source>
</evidence>
<gene>
    <name evidence="7 9" type="primary">pyrF</name>
    <name evidence="9" type="ORF">LzC2_16410</name>
</gene>
<dbReference type="Pfam" id="PF00215">
    <property type="entry name" value="OMPdecase"/>
    <property type="match status" value="1"/>
</dbReference>
<dbReference type="InterPro" id="IPR001754">
    <property type="entry name" value="OMPdeCOase_dom"/>
</dbReference>
<keyword evidence="5 7" id="KW-0456">Lyase</keyword>
<dbReference type="SUPFAM" id="SSF51366">
    <property type="entry name" value="Ribulose-phoshate binding barrel"/>
    <property type="match status" value="1"/>
</dbReference>
<feature type="domain" description="Orotidine 5'-phosphate decarboxylase" evidence="8">
    <location>
        <begin position="21"/>
        <end position="288"/>
    </location>
</feature>
<comment type="caution">
    <text evidence="9">The sequence shown here is derived from an EMBL/GenBank/DDBJ whole genome shotgun (WGS) entry which is preliminary data.</text>
</comment>
<dbReference type="PANTHER" id="PTHR43375:SF1">
    <property type="entry name" value="OROTIDINE 5'-PHOSPHATE DECARBOXYLASE"/>
    <property type="match status" value="1"/>
</dbReference>
<dbReference type="Gene3D" id="3.20.20.70">
    <property type="entry name" value="Aldolase class I"/>
    <property type="match status" value="1"/>
</dbReference>
<dbReference type="InterPro" id="IPR011060">
    <property type="entry name" value="RibuloseP-bd_barrel"/>
</dbReference>
<dbReference type="PANTHER" id="PTHR43375">
    <property type="entry name" value="OROTIDINE 5'-PHOSPHATE DECARBOXYLASE"/>
    <property type="match status" value="1"/>
</dbReference>
<keyword evidence="4 7" id="KW-0665">Pyrimidine biosynthesis</keyword>
<comment type="similarity">
    <text evidence="2 7">Belongs to the OMP decarboxylase family. Type 2 subfamily.</text>
</comment>
<dbReference type="InterPro" id="IPR013785">
    <property type="entry name" value="Aldolase_TIM"/>
</dbReference>
<evidence type="ECO:0000259" key="8">
    <source>
        <dbReference type="SMART" id="SM00934"/>
    </source>
</evidence>
<dbReference type="GO" id="GO:0004590">
    <property type="term" value="F:orotidine-5'-phosphate decarboxylase activity"/>
    <property type="evidence" value="ECO:0007669"/>
    <property type="project" value="UniProtKB-EC"/>
</dbReference>
<keyword evidence="10" id="KW-1185">Reference proteome</keyword>
<dbReference type="PROSITE" id="PS00156">
    <property type="entry name" value="OMPDECASE"/>
    <property type="match status" value="1"/>
</dbReference>
<evidence type="ECO:0000256" key="4">
    <source>
        <dbReference type="ARBA" id="ARBA00022975"/>
    </source>
</evidence>
<evidence type="ECO:0000256" key="1">
    <source>
        <dbReference type="ARBA" id="ARBA00004861"/>
    </source>
</evidence>
<dbReference type="CDD" id="cd04725">
    <property type="entry name" value="OMP_decarboxylase_like"/>
    <property type="match status" value="1"/>
</dbReference>
<organism evidence="9 10">
    <name type="scientific">Alienimonas chondri</name>
    <dbReference type="NCBI Taxonomy" id="2681879"/>
    <lineage>
        <taxon>Bacteria</taxon>
        <taxon>Pseudomonadati</taxon>
        <taxon>Planctomycetota</taxon>
        <taxon>Planctomycetia</taxon>
        <taxon>Planctomycetales</taxon>
        <taxon>Planctomycetaceae</taxon>
        <taxon>Alienimonas</taxon>
    </lineage>
</organism>
<evidence type="ECO:0000256" key="3">
    <source>
        <dbReference type="ARBA" id="ARBA00022793"/>
    </source>
</evidence>
<comment type="catalytic activity">
    <reaction evidence="6 7">
        <text>orotidine 5'-phosphate + H(+) = UMP + CO2</text>
        <dbReference type="Rhea" id="RHEA:11596"/>
        <dbReference type="ChEBI" id="CHEBI:15378"/>
        <dbReference type="ChEBI" id="CHEBI:16526"/>
        <dbReference type="ChEBI" id="CHEBI:57538"/>
        <dbReference type="ChEBI" id="CHEBI:57865"/>
        <dbReference type="EC" id="4.1.1.23"/>
    </reaction>
</comment>
<dbReference type="SMART" id="SM00934">
    <property type="entry name" value="OMPdecase"/>
    <property type="match status" value="1"/>
</dbReference>
<dbReference type="EMBL" id="WTPX01000041">
    <property type="protein sequence ID" value="NNJ25569.1"/>
    <property type="molecule type" value="Genomic_DNA"/>
</dbReference>
<comment type="pathway">
    <text evidence="1 7">Pyrimidine metabolism; UMP biosynthesis via de novo pathway; UMP from orotate: step 2/2.</text>
</comment>